<dbReference type="GeneID" id="71981917"/>
<feature type="region of interest" description="Disordered" evidence="1">
    <location>
        <begin position="46"/>
        <end position="118"/>
    </location>
</feature>
<reference evidence="2" key="1">
    <citation type="submission" date="2021-12" db="EMBL/GenBank/DDBJ databases">
        <authorList>
            <person name="Zaccaron A."/>
            <person name="Stergiopoulos I."/>
        </authorList>
    </citation>
    <scope>NUCLEOTIDE SEQUENCE</scope>
    <source>
        <strain evidence="2">Race5_Kim</strain>
    </source>
</reference>
<name>A0A9Q8L6U9_PASFU</name>
<feature type="region of interest" description="Disordered" evidence="1">
    <location>
        <begin position="203"/>
        <end position="247"/>
    </location>
</feature>
<reference evidence="2" key="2">
    <citation type="journal article" date="2022" name="Microb. Genom.">
        <title>A chromosome-scale genome assembly of the tomato pathogen Cladosporium fulvum reveals a compartmentalized genome architecture and the presence of a dispensable chromosome.</title>
        <authorList>
            <person name="Zaccaron A.Z."/>
            <person name="Chen L.H."/>
            <person name="Samaras A."/>
            <person name="Stergiopoulos I."/>
        </authorList>
    </citation>
    <scope>NUCLEOTIDE SEQUENCE</scope>
    <source>
        <strain evidence="2">Race5_Kim</strain>
    </source>
</reference>
<feature type="compositionally biased region" description="Low complexity" evidence="1">
    <location>
        <begin position="46"/>
        <end position="58"/>
    </location>
</feature>
<dbReference type="Proteomes" id="UP000756132">
    <property type="component" value="Chromosome 1"/>
</dbReference>
<dbReference type="AlphaFoldDB" id="A0A9Q8L6U9"/>
<feature type="compositionally biased region" description="Low complexity" evidence="1">
    <location>
        <begin position="228"/>
        <end position="237"/>
    </location>
</feature>
<dbReference type="OrthoDB" id="3644869at2759"/>
<keyword evidence="3" id="KW-1185">Reference proteome</keyword>
<dbReference type="OMA" id="PLENIIW"/>
<accession>A0A9Q8L6U9</accession>
<dbReference type="RefSeq" id="XP_047755654.1">
    <property type="nucleotide sequence ID" value="XM_047901187.1"/>
</dbReference>
<organism evidence="2 3">
    <name type="scientific">Passalora fulva</name>
    <name type="common">Tomato leaf mold</name>
    <name type="synonym">Cladosporium fulvum</name>
    <dbReference type="NCBI Taxonomy" id="5499"/>
    <lineage>
        <taxon>Eukaryota</taxon>
        <taxon>Fungi</taxon>
        <taxon>Dikarya</taxon>
        <taxon>Ascomycota</taxon>
        <taxon>Pezizomycotina</taxon>
        <taxon>Dothideomycetes</taxon>
        <taxon>Dothideomycetidae</taxon>
        <taxon>Mycosphaerellales</taxon>
        <taxon>Mycosphaerellaceae</taxon>
        <taxon>Fulvia</taxon>
    </lineage>
</organism>
<feature type="region of interest" description="Disordered" evidence="1">
    <location>
        <begin position="364"/>
        <end position="416"/>
    </location>
</feature>
<feature type="region of interest" description="Disordered" evidence="1">
    <location>
        <begin position="137"/>
        <end position="160"/>
    </location>
</feature>
<proteinExistence type="predicted"/>
<protein>
    <submittedName>
        <fullName evidence="2">Uncharacterized protein</fullName>
    </submittedName>
</protein>
<gene>
    <name evidence="2" type="ORF">CLAFUR5_02039</name>
</gene>
<evidence type="ECO:0000313" key="2">
    <source>
        <dbReference type="EMBL" id="UJO11288.1"/>
    </source>
</evidence>
<dbReference type="KEGG" id="ffu:CLAFUR5_02039"/>
<dbReference type="EMBL" id="CP090163">
    <property type="protein sequence ID" value="UJO11288.1"/>
    <property type="molecule type" value="Genomic_DNA"/>
</dbReference>
<evidence type="ECO:0000256" key="1">
    <source>
        <dbReference type="SAM" id="MobiDB-lite"/>
    </source>
</evidence>
<sequence length="416" mass="45111">MPPLENIIWEAKLKPGTLRDTRRPSTTVDESGCIITRGFLIPSRSSSIDSLARSSTSSLETVGTPASPVDEAPPGFLKPTGGLSDAPELQALQSRSPEALCRPSKSDGNLTTYAGRPQLGERRRTWQIDSVASSASRLRRGSSSRWHDDELAEVSCQPTPPEGYRAGLGILAQSRARFVATKQTKGHIKRVKSAHVKLNQLNFQDVKSKQRQKKTPAANNKGPTMEQASTSDAAIASDSEDDFLSDGEEHASNIVCARPNYAERRARADNNAPSRAYQSLAQHEEIFQPNILTHSPSENAIESDDEDDNIAACKSDRKISTRLSLAQIHCAQNAVAAKWTPEQLPKRRKSPLSVSIAPTALTELTAAGGSPGHGSTPAEVTRFEPDGFVANRELRPSRTQPRPAKGVLKNKQTTET</sequence>
<evidence type="ECO:0000313" key="3">
    <source>
        <dbReference type="Proteomes" id="UP000756132"/>
    </source>
</evidence>